<evidence type="ECO:0000256" key="1">
    <source>
        <dbReference type="ARBA" id="ARBA00023015"/>
    </source>
</evidence>
<evidence type="ECO:0000256" key="2">
    <source>
        <dbReference type="ARBA" id="ARBA00023125"/>
    </source>
</evidence>
<dbReference type="GO" id="GO:0003677">
    <property type="term" value="F:DNA binding"/>
    <property type="evidence" value="ECO:0007669"/>
    <property type="project" value="UniProtKB-KW"/>
</dbReference>
<keyword evidence="3" id="KW-0804">Transcription</keyword>
<dbReference type="PROSITE" id="PS51078">
    <property type="entry name" value="ICLR_ED"/>
    <property type="match status" value="1"/>
</dbReference>
<feature type="domain" description="HTH iclR-type" evidence="5">
    <location>
        <begin position="24"/>
        <end position="86"/>
    </location>
</feature>
<organism evidence="7 8">
    <name type="scientific">Saccharothrix longispora</name>
    <dbReference type="NCBI Taxonomy" id="33920"/>
    <lineage>
        <taxon>Bacteria</taxon>
        <taxon>Bacillati</taxon>
        <taxon>Actinomycetota</taxon>
        <taxon>Actinomycetes</taxon>
        <taxon>Pseudonocardiales</taxon>
        <taxon>Pseudonocardiaceae</taxon>
        <taxon>Saccharothrix</taxon>
    </lineage>
</organism>
<comment type="caution">
    <text evidence="7">The sequence shown here is derived from an EMBL/GenBank/DDBJ whole genome shotgun (WGS) entry which is preliminary data.</text>
</comment>
<dbReference type="PROSITE" id="PS51077">
    <property type="entry name" value="HTH_ICLR"/>
    <property type="match status" value="1"/>
</dbReference>
<dbReference type="Gene3D" id="1.10.10.10">
    <property type="entry name" value="Winged helix-like DNA-binding domain superfamily/Winged helix DNA-binding domain"/>
    <property type="match status" value="1"/>
</dbReference>
<evidence type="ECO:0000313" key="8">
    <source>
        <dbReference type="Proteomes" id="UP001268819"/>
    </source>
</evidence>
<dbReference type="RefSeq" id="WP_310307060.1">
    <property type="nucleotide sequence ID" value="NZ_BAAAXB010000001.1"/>
</dbReference>
<dbReference type="Pfam" id="PF09339">
    <property type="entry name" value="HTH_IclR"/>
    <property type="match status" value="1"/>
</dbReference>
<keyword evidence="1" id="KW-0805">Transcription regulation</keyword>
<dbReference type="InterPro" id="IPR036390">
    <property type="entry name" value="WH_DNA-bd_sf"/>
</dbReference>
<dbReference type="InterPro" id="IPR005471">
    <property type="entry name" value="Tscrpt_reg_IclR_N"/>
</dbReference>
<sequence>MDVERTGVVEPSGVRSSGVRSSGMQSVDRVAAVLLSFTGADAELGVTDIAERLVLPKSAVHRVLEALTAWGLVAKEHERGKYRLGPRATELSLAALGSVDVRALALPVMEELRDLTGETVTLSFVLGSHRVYVAQVESRQDVRMTIEVGRRAPLYAGASGRAILMTFSTAELERYLSQTVLTPLTERTVHDDRQLRDLLDVDRARGYTESLGERDPYAAAVAAPITARNNPRAFACFSVCGPTARLGDEVRRSCGPAVVDAARKVSEMLRGSW</sequence>
<dbReference type="InterPro" id="IPR036388">
    <property type="entry name" value="WH-like_DNA-bd_sf"/>
</dbReference>
<dbReference type="EMBL" id="JAVDSG010000001">
    <property type="protein sequence ID" value="MDR6594069.1"/>
    <property type="molecule type" value="Genomic_DNA"/>
</dbReference>
<protein>
    <submittedName>
        <fullName evidence="7">DNA-binding IclR family transcriptional regulator</fullName>
    </submittedName>
</protein>
<evidence type="ECO:0000259" key="6">
    <source>
        <dbReference type="PROSITE" id="PS51078"/>
    </source>
</evidence>
<dbReference type="PANTHER" id="PTHR30136">
    <property type="entry name" value="HELIX-TURN-HELIX TRANSCRIPTIONAL REGULATOR, ICLR FAMILY"/>
    <property type="match status" value="1"/>
</dbReference>
<reference evidence="7 8" key="1">
    <citation type="submission" date="2023-07" db="EMBL/GenBank/DDBJ databases">
        <title>Sequencing the genomes of 1000 actinobacteria strains.</title>
        <authorList>
            <person name="Klenk H.-P."/>
        </authorList>
    </citation>
    <scope>NUCLEOTIDE SEQUENCE [LARGE SCALE GENOMIC DNA]</scope>
    <source>
        <strain evidence="7 8">DSM 43749</strain>
    </source>
</reference>
<evidence type="ECO:0000259" key="5">
    <source>
        <dbReference type="PROSITE" id="PS51077"/>
    </source>
</evidence>
<feature type="region of interest" description="Disordered" evidence="4">
    <location>
        <begin position="1"/>
        <end position="20"/>
    </location>
</feature>
<gene>
    <name evidence="7" type="ORF">J2S66_002453</name>
</gene>
<dbReference type="SMART" id="SM00346">
    <property type="entry name" value="HTH_ICLR"/>
    <property type="match status" value="1"/>
</dbReference>
<proteinExistence type="predicted"/>
<feature type="compositionally biased region" description="Low complexity" evidence="4">
    <location>
        <begin position="8"/>
        <end position="20"/>
    </location>
</feature>
<dbReference type="SUPFAM" id="SSF46785">
    <property type="entry name" value="Winged helix' DNA-binding domain"/>
    <property type="match status" value="1"/>
</dbReference>
<keyword evidence="8" id="KW-1185">Reference proteome</keyword>
<dbReference type="Pfam" id="PF01614">
    <property type="entry name" value="IclR_C"/>
    <property type="match status" value="1"/>
</dbReference>
<dbReference type="InterPro" id="IPR014757">
    <property type="entry name" value="Tscrpt_reg_IclR_C"/>
</dbReference>
<dbReference type="PANTHER" id="PTHR30136:SF24">
    <property type="entry name" value="HTH-TYPE TRANSCRIPTIONAL REPRESSOR ALLR"/>
    <property type="match status" value="1"/>
</dbReference>
<dbReference type="Gene3D" id="3.30.450.40">
    <property type="match status" value="1"/>
</dbReference>
<name>A0ABU1PV98_9PSEU</name>
<evidence type="ECO:0000256" key="3">
    <source>
        <dbReference type="ARBA" id="ARBA00023163"/>
    </source>
</evidence>
<dbReference type="SUPFAM" id="SSF55781">
    <property type="entry name" value="GAF domain-like"/>
    <property type="match status" value="1"/>
</dbReference>
<dbReference type="InterPro" id="IPR050707">
    <property type="entry name" value="HTH_MetabolicPath_Reg"/>
</dbReference>
<evidence type="ECO:0000313" key="7">
    <source>
        <dbReference type="EMBL" id="MDR6594069.1"/>
    </source>
</evidence>
<keyword evidence="2 7" id="KW-0238">DNA-binding</keyword>
<evidence type="ECO:0000256" key="4">
    <source>
        <dbReference type="SAM" id="MobiDB-lite"/>
    </source>
</evidence>
<dbReference type="InterPro" id="IPR029016">
    <property type="entry name" value="GAF-like_dom_sf"/>
</dbReference>
<accession>A0ABU1PV98</accession>
<feature type="domain" description="IclR-ED" evidence="6">
    <location>
        <begin position="87"/>
        <end position="271"/>
    </location>
</feature>
<dbReference type="Proteomes" id="UP001268819">
    <property type="component" value="Unassembled WGS sequence"/>
</dbReference>